<evidence type="ECO:0000256" key="10">
    <source>
        <dbReference type="ARBA" id="ARBA00022840"/>
    </source>
</evidence>
<dbReference type="AlphaFoldDB" id="A0AAD7U7L3"/>
<evidence type="ECO:0000256" key="4">
    <source>
        <dbReference type="ARBA" id="ARBA00022723"/>
    </source>
</evidence>
<keyword evidence="14" id="KW-1185">Reference proteome</keyword>
<keyword evidence="9" id="KW-0862">Zinc</keyword>
<evidence type="ECO:0000256" key="9">
    <source>
        <dbReference type="ARBA" id="ARBA00022833"/>
    </source>
</evidence>
<feature type="compositionally biased region" description="Polar residues" evidence="11">
    <location>
        <begin position="492"/>
        <end position="501"/>
    </location>
</feature>
<dbReference type="GO" id="GO:0005524">
    <property type="term" value="F:ATP binding"/>
    <property type="evidence" value="ECO:0007669"/>
    <property type="project" value="UniProtKB-KW"/>
</dbReference>
<keyword evidence="5" id="KW-0547">Nucleotide-binding</keyword>
<feature type="region of interest" description="Disordered" evidence="11">
    <location>
        <begin position="265"/>
        <end position="285"/>
    </location>
</feature>
<dbReference type="GO" id="GO:0016787">
    <property type="term" value="F:hydrolase activity"/>
    <property type="evidence" value="ECO:0007669"/>
    <property type="project" value="UniProtKB-KW"/>
</dbReference>
<dbReference type="GO" id="GO:0000184">
    <property type="term" value="P:nuclear-transcribed mRNA catabolic process, nonsense-mediated decay"/>
    <property type="evidence" value="ECO:0007669"/>
    <property type="project" value="TreeGrafter"/>
</dbReference>
<keyword evidence="4" id="KW-0479">Metal-binding</keyword>
<dbReference type="Pfam" id="PF13087">
    <property type="entry name" value="AAA_12"/>
    <property type="match status" value="1"/>
</dbReference>
<keyword evidence="3" id="KW-0963">Cytoplasm</keyword>
<evidence type="ECO:0000256" key="1">
    <source>
        <dbReference type="ARBA" id="ARBA00004496"/>
    </source>
</evidence>
<dbReference type="FunFam" id="3.40.50.300:FF:000097">
    <property type="entry name" value="Regulator of nonsense transcripts 1"/>
    <property type="match status" value="1"/>
</dbReference>
<evidence type="ECO:0000256" key="5">
    <source>
        <dbReference type="ARBA" id="ARBA00022741"/>
    </source>
</evidence>
<dbReference type="Gene3D" id="3.40.50.300">
    <property type="entry name" value="P-loop containing nucleotide triphosphate hydrolases"/>
    <property type="match status" value="1"/>
</dbReference>
<dbReference type="GO" id="GO:0008270">
    <property type="term" value="F:zinc ion binding"/>
    <property type="evidence" value="ECO:0007669"/>
    <property type="project" value="UniProtKB-KW"/>
</dbReference>
<dbReference type="Proteomes" id="UP001230188">
    <property type="component" value="Unassembled WGS sequence"/>
</dbReference>
<protein>
    <recommendedName>
        <fullName evidence="12">DNA2/NAM7 helicase-like C-terminal domain-containing protein</fullName>
    </recommendedName>
</protein>
<keyword evidence="10" id="KW-0067">ATP-binding</keyword>
<evidence type="ECO:0000256" key="6">
    <source>
        <dbReference type="ARBA" id="ARBA00022771"/>
    </source>
</evidence>
<evidence type="ECO:0000313" key="14">
    <source>
        <dbReference type="Proteomes" id="UP001230188"/>
    </source>
</evidence>
<sequence>MNKAAAKAGLTQSLYERLVALGIRPIRLEVQYRCHPCLSEFPSARFYEGSLQNGVSESERKMARLANGTDPEFPWPAPDQPMLFYVCNGCEEMSSSGTSFLNRSEASAIEKIVTFFLKAGLEPRQIGVITPYEGQRAYVCSHMLSAGSLRSTLYEELEVASVDSFQGREKDVIVLSCVRSNEFQGLGFLTDPRRLNVALTRARYGLIIVGNPRVLAQDPLWHALLAHFKTSNCIAEGPLNNLKVSMLTLPKPRHRTPSAGFNSAFARPGDPNPNNGHNSRHHGPMSNAERLRRMGAGENSGFATEHNGHHGAPNVFSRAAVAPNGRHWSDDAFVAAAAAGGPPPMNGPPGPRWPPPVNGRGGRYGRGGPQQPGGPLGGPLDSRYDARYVDQHRGPPMPPGGHDGFYAAPAFNPPGMPGGYPSRGGPPARHHHPIDYATQSTHMAGNSQVPSQQFSSQQFSSQQFSQGSVANSPSQYSYAGGSQPYGHAGSQPFGTGASQADYSELPPY</sequence>
<dbReference type="PANTHER" id="PTHR10887:SF364">
    <property type="entry name" value="REGULATOR OF NONSENSE TRANSCRIPTS 1"/>
    <property type="match status" value="1"/>
</dbReference>
<comment type="subcellular location">
    <subcellularLocation>
        <location evidence="1">Cytoplasm</location>
    </subcellularLocation>
</comment>
<evidence type="ECO:0000313" key="13">
    <source>
        <dbReference type="EMBL" id="KAJ8599765.1"/>
    </source>
</evidence>
<feature type="compositionally biased region" description="Gly residues" evidence="11">
    <location>
        <begin position="359"/>
        <end position="377"/>
    </location>
</feature>
<dbReference type="CDD" id="cd18808">
    <property type="entry name" value="SF1_C_Upf1"/>
    <property type="match status" value="1"/>
</dbReference>
<proteinExistence type="inferred from homology"/>
<dbReference type="InterPro" id="IPR047187">
    <property type="entry name" value="SF1_C_Upf1"/>
</dbReference>
<feature type="compositionally biased region" description="Pro residues" evidence="11">
    <location>
        <begin position="341"/>
        <end position="357"/>
    </location>
</feature>
<reference evidence="13" key="1">
    <citation type="submission" date="2023-01" db="EMBL/GenBank/DDBJ databases">
        <title>Metagenome sequencing of chrysophaentin producing Chrysophaeum taylorii.</title>
        <authorList>
            <person name="Davison J."/>
            <person name="Bewley C."/>
        </authorList>
    </citation>
    <scope>NUCLEOTIDE SEQUENCE</scope>
    <source>
        <strain evidence="13">NIES-1699</strain>
    </source>
</reference>
<comment type="similarity">
    <text evidence="2">Belongs to the DNA2/NAM7 helicase family.</text>
</comment>
<evidence type="ECO:0000259" key="12">
    <source>
        <dbReference type="Pfam" id="PF13087"/>
    </source>
</evidence>
<dbReference type="InterPro" id="IPR027417">
    <property type="entry name" value="P-loop_NTPase"/>
</dbReference>
<evidence type="ECO:0000256" key="7">
    <source>
        <dbReference type="ARBA" id="ARBA00022801"/>
    </source>
</evidence>
<feature type="domain" description="DNA2/NAM7 helicase-like C-terminal" evidence="12">
    <location>
        <begin position="10"/>
        <end position="212"/>
    </location>
</feature>
<keyword evidence="7" id="KW-0378">Hydrolase</keyword>
<dbReference type="GO" id="GO:0005737">
    <property type="term" value="C:cytoplasm"/>
    <property type="evidence" value="ECO:0007669"/>
    <property type="project" value="UniProtKB-SubCell"/>
</dbReference>
<dbReference type="SUPFAM" id="SSF52540">
    <property type="entry name" value="P-loop containing nucleoside triphosphate hydrolases"/>
    <property type="match status" value="1"/>
</dbReference>
<feature type="compositionally biased region" description="Basic and acidic residues" evidence="11">
    <location>
        <begin position="382"/>
        <end position="393"/>
    </location>
</feature>
<dbReference type="InterPro" id="IPR045055">
    <property type="entry name" value="DNA2/NAM7-like"/>
</dbReference>
<feature type="compositionally biased region" description="Low complexity" evidence="11">
    <location>
        <begin position="447"/>
        <end position="468"/>
    </location>
</feature>
<evidence type="ECO:0000256" key="3">
    <source>
        <dbReference type="ARBA" id="ARBA00022490"/>
    </source>
</evidence>
<feature type="compositionally biased region" description="Polar residues" evidence="11">
    <location>
        <begin position="437"/>
        <end position="446"/>
    </location>
</feature>
<gene>
    <name evidence="13" type="ORF">CTAYLR_003411</name>
</gene>
<dbReference type="PANTHER" id="PTHR10887">
    <property type="entry name" value="DNA2/NAM7 HELICASE FAMILY"/>
    <property type="match status" value="1"/>
</dbReference>
<dbReference type="EMBL" id="JAQMWT010000546">
    <property type="protein sequence ID" value="KAJ8599765.1"/>
    <property type="molecule type" value="Genomic_DNA"/>
</dbReference>
<keyword evidence="8" id="KW-0347">Helicase</keyword>
<comment type="caution">
    <text evidence="13">The sequence shown here is derived from an EMBL/GenBank/DDBJ whole genome shotgun (WGS) entry which is preliminary data.</text>
</comment>
<accession>A0AAD7U7L3</accession>
<dbReference type="InterPro" id="IPR041679">
    <property type="entry name" value="DNA2/NAM7-like_C"/>
</dbReference>
<evidence type="ECO:0000256" key="8">
    <source>
        <dbReference type="ARBA" id="ARBA00022806"/>
    </source>
</evidence>
<evidence type="ECO:0000256" key="11">
    <source>
        <dbReference type="SAM" id="MobiDB-lite"/>
    </source>
</evidence>
<keyword evidence="6" id="KW-0863">Zinc-finger</keyword>
<evidence type="ECO:0000256" key="2">
    <source>
        <dbReference type="ARBA" id="ARBA00007913"/>
    </source>
</evidence>
<dbReference type="GO" id="GO:0003724">
    <property type="term" value="F:RNA helicase activity"/>
    <property type="evidence" value="ECO:0007669"/>
    <property type="project" value="TreeGrafter"/>
</dbReference>
<feature type="region of interest" description="Disordered" evidence="11">
    <location>
        <begin position="340"/>
        <end position="508"/>
    </location>
</feature>
<organism evidence="13 14">
    <name type="scientific">Chrysophaeum taylorii</name>
    <dbReference type="NCBI Taxonomy" id="2483200"/>
    <lineage>
        <taxon>Eukaryota</taxon>
        <taxon>Sar</taxon>
        <taxon>Stramenopiles</taxon>
        <taxon>Ochrophyta</taxon>
        <taxon>Pelagophyceae</taxon>
        <taxon>Pelagomonadales</taxon>
        <taxon>Pelagomonadaceae</taxon>
        <taxon>Chrysophaeum</taxon>
    </lineage>
</organism>
<name>A0AAD7U7L3_9STRA</name>